<evidence type="ECO:0000256" key="4">
    <source>
        <dbReference type="ARBA" id="ARBA00022764"/>
    </source>
</evidence>
<keyword evidence="7" id="KW-1185">Reference proteome</keyword>
<proteinExistence type="predicted"/>
<dbReference type="Proteomes" id="UP000179454">
    <property type="component" value="Unassembled WGS sequence"/>
</dbReference>
<dbReference type="PANTHER" id="PTHR30222:SF17">
    <property type="entry name" value="SPERMIDINE_PUTRESCINE-BINDING PERIPLASMIC PROTEIN"/>
    <property type="match status" value="1"/>
</dbReference>
<evidence type="ECO:0000256" key="3">
    <source>
        <dbReference type="ARBA" id="ARBA00022729"/>
    </source>
</evidence>
<dbReference type="InterPro" id="IPR001188">
    <property type="entry name" value="Sperm_putr-bd"/>
</dbReference>
<evidence type="ECO:0000256" key="1">
    <source>
        <dbReference type="ARBA" id="ARBA00004418"/>
    </source>
</evidence>
<evidence type="ECO:0000313" key="5">
    <source>
        <dbReference type="EMBL" id="MUO45373.1"/>
    </source>
</evidence>
<dbReference type="CDD" id="cd13588">
    <property type="entry name" value="PBP2_polyamine_1"/>
    <property type="match status" value="1"/>
</dbReference>
<keyword evidence="2" id="KW-0813">Transport</keyword>
<dbReference type="EMBL" id="MBFE02000035">
    <property type="protein sequence ID" value="MUO45373.1"/>
    <property type="molecule type" value="Genomic_DNA"/>
</dbReference>
<dbReference type="InterPro" id="IPR006059">
    <property type="entry name" value="SBP"/>
</dbReference>
<dbReference type="Pfam" id="PF13416">
    <property type="entry name" value="SBP_bac_8"/>
    <property type="match status" value="1"/>
</dbReference>
<comment type="caution">
    <text evidence="6">The sequence shown here is derived from an EMBL/GenBank/DDBJ whole genome shotgun (WGS) entry which is preliminary data.</text>
</comment>
<dbReference type="PANTHER" id="PTHR30222">
    <property type="entry name" value="SPERMIDINE/PUTRESCINE-BINDING PERIPLASMIC PROTEIN"/>
    <property type="match status" value="1"/>
</dbReference>
<dbReference type="Gene3D" id="3.40.190.10">
    <property type="entry name" value="Periplasmic binding protein-like II"/>
    <property type="match status" value="2"/>
</dbReference>
<comment type="subcellular location">
    <subcellularLocation>
        <location evidence="1">Periplasm</location>
    </subcellularLocation>
</comment>
<keyword evidence="4" id="KW-0574">Periplasm</keyword>
<dbReference type="GO" id="GO:0042597">
    <property type="term" value="C:periplasmic space"/>
    <property type="evidence" value="ECO:0007669"/>
    <property type="project" value="UniProtKB-SubCell"/>
</dbReference>
<protein>
    <submittedName>
        <fullName evidence="6">Extracellular solute-binding protein</fullName>
    </submittedName>
</protein>
<dbReference type="EMBL" id="MBFA02000030">
    <property type="protein sequence ID" value="MUP13267.1"/>
    <property type="molecule type" value="Genomic_DNA"/>
</dbReference>
<gene>
    <name evidence="6" type="ORF">BBK91_025850</name>
    <name evidence="5" type="ORF">BBL17_026760</name>
</gene>
<evidence type="ECO:0000313" key="7">
    <source>
        <dbReference type="Proteomes" id="UP000179454"/>
    </source>
</evidence>
<dbReference type="AlphaFoldDB" id="A0ABD6HGK1"/>
<evidence type="ECO:0000256" key="2">
    <source>
        <dbReference type="ARBA" id="ARBA00022448"/>
    </source>
</evidence>
<evidence type="ECO:0000313" key="6">
    <source>
        <dbReference type="EMBL" id="MUP13267.1"/>
    </source>
</evidence>
<accession>A0ABD6HGK1</accession>
<reference evidence="7 8" key="1">
    <citation type="submission" date="2019-11" db="EMBL/GenBank/DDBJ databases">
        <title>Whole-genome sequencing of Allorhizobium vitis.</title>
        <authorList>
            <person name="Gan H.M."/>
            <person name="Savka M.A."/>
        </authorList>
    </citation>
    <scope>NUCLEOTIDE SEQUENCE [LARGE SCALE GENOMIC DNA]</scope>
    <source>
        <strain evidence="6 8">RF2/1</strain>
        <strain evidence="5 7">T1/7</strain>
    </source>
</reference>
<dbReference type="PRINTS" id="PR00909">
    <property type="entry name" value="SPERMDNBNDNG"/>
</dbReference>
<sequence>MPDCKNSLISTEFQPVPVRRTVYHCKTKKGNSMSENKGTMEARISRRNFNLLGLGSAAALVAMRAGPSWAAGEKITFYGYGGQSKKNMHEVVFTPFTQATGIEVVEGTFGDETEIITRLKSGGAGDLSVYSNAGFDMYKRYVDLGANSELNEDNIPNLKLVSQVLIEQMRKLTPNGKLSAIPYLYGTTGIAYNTKHVSREEAKKLGYKLLWDKRFSGKIALSNYALDRIWSAALYTGQDPNKLSDTNAIFAALREQRPLVKKYWESGSEVMDLLAKEEVVVAETWSTRAAALKKDNYPIEYLEPEQCQAWVQNLFVLKGAPMEPCEKLLDLMLKPEINFEYCMRTNNGSALDPRKTNFPDQLKNQPGFDPSGTFEGFNIPDGAYWAEQIDKLEPQWRRVARGA</sequence>
<organism evidence="6 8">
    <name type="scientific">Agrobacterium vitis</name>
    <name type="common">Rhizobium vitis</name>
    <dbReference type="NCBI Taxonomy" id="373"/>
    <lineage>
        <taxon>Bacteria</taxon>
        <taxon>Pseudomonadati</taxon>
        <taxon>Pseudomonadota</taxon>
        <taxon>Alphaproteobacteria</taxon>
        <taxon>Hyphomicrobiales</taxon>
        <taxon>Rhizobiaceae</taxon>
        <taxon>Rhizobium/Agrobacterium group</taxon>
        <taxon>Agrobacterium</taxon>
    </lineage>
</organism>
<name>A0ABD6HGK1_AGRVI</name>
<keyword evidence="3" id="KW-0732">Signal</keyword>
<dbReference type="SUPFAM" id="SSF53850">
    <property type="entry name" value="Periplasmic binding protein-like II"/>
    <property type="match status" value="1"/>
</dbReference>
<evidence type="ECO:0000313" key="8">
    <source>
        <dbReference type="Proteomes" id="UP000179536"/>
    </source>
</evidence>
<dbReference type="Proteomes" id="UP000179536">
    <property type="component" value="Unassembled WGS sequence"/>
</dbReference>